<sequence length="279" mass="30878">MFPMAFGMVACGGGADAGGGDWPAAVGAPEASARPLRRLVNPGFTVGYDTRRGRAAWVAYRVTPVGRYTHRSRPDFIADPRLDTAPETRRYGAGRYDRGHLAPNYAIGQLYGNDAQRASFYYSNVVPQRPRLNQLVWQRLEEIETDEIAPATVTLWVLVGPIPAASDNAAPAGFYRIWLARDDDGAWRVLAFRVPQSVRGDERLDSFLVSVDTIEAETGLDFMPDLAADRERALEARPAAAETFGFAAHACQPARYGERWQGRDGVRLRYDRCSVPTRD</sequence>
<dbReference type="InterPro" id="IPR044929">
    <property type="entry name" value="DNA/RNA_non-sp_Endonuclease_sf"/>
</dbReference>
<keyword evidence="5" id="KW-0540">Nuclease</keyword>
<protein>
    <submittedName>
        <fullName evidence="5">Endonuclease</fullName>
    </submittedName>
</protein>
<proteinExistence type="predicted"/>
<keyword evidence="2" id="KW-0479">Metal-binding</keyword>
<evidence type="ECO:0000256" key="1">
    <source>
        <dbReference type="PIRSR" id="PIRSR640255-1"/>
    </source>
</evidence>
<reference evidence="5 6" key="1">
    <citation type="submission" date="2013-10" db="EMBL/GenBank/DDBJ databases">
        <title>Salinisphaera orenii MK-B5 Genome Sequencing.</title>
        <authorList>
            <person name="Lai Q."/>
            <person name="Li C."/>
            <person name="Shao Z."/>
        </authorList>
    </citation>
    <scope>NUCLEOTIDE SEQUENCE [LARGE SCALE GENOMIC DNA]</scope>
    <source>
        <strain evidence="5 6">MK-B5</strain>
    </source>
</reference>
<dbReference type="Pfam" id="PF01223">
    <property type="entry name" value="Endonuclease_NS"/>
    <property type="match status" value="1"/>
</dbReference>
<evidence type="ECO:0000313" key="6">
    <source>
        <dbReference type="Proteomes" id="UP000283993"/>
    </source>
</evidence>
<evidence type="ECO:0000259" key="4">
    <source>
        <dbReference type="SMART" id="SM00892"/>
    </source>
</evidence>
<feature type="domain" description="ENPP1-3/EXOG-like endonuclease/phosphodiesterase" evidence="3">
    <location>
        <begin position="41"/>
        <end position="229"/>
    </location>
</feature>
<accession>A0A423PP26</accession>
<dbReference type="Proteomes" id="UP000283993">
    <property type="component" value="Unassembled WGS sequence"/>
</dbReference>
<feature type="binding site" evidence="2">
    <location>
        <position position="133"/>
    </location>
    <ligand>
        <name>Mg(2+)</name>
        <dbReference type="ChEBI" id="CHEBI:18420"/>
        <note>catalytic</note>
    </ligand>
</feature>
<dbReference type="InterPro" id="IPR020821">
    <property type="entry name" value="ENPP1-3/EXOG-like_nuc-like"/>
</dbReference>
<dbReference type="InterPro" id="IPR001604">
    <property type="entry name" value="Endo_G_ENPP1-like_dom"/>
</dbReference>
<keyword evidence="6" id="KW-1185">Reference proteome</keyword>
<dbReference type="GO" id="GO:0016787">
    <property type="term" value="F:hydrolase activity"/>
    <property type="evidence" value="ECO:0007669"/>
    <property type="project" value="InterPro"/>
</dbReference>
<evidence type="ECO:0000259" key="3">
    <source>
        <dbReference type="SMART" id="SM00477"/>
    </source>
</evidence>
<keyword evidence="5" id="KW-0255">Endonuclease</keyword>
<organism evidence="5 6">
    <name type="scientific">Salinisphaera orenii MK-B5</name>
    <dbReference type="NCBI Taxonomy" id="856730"/>
    <lineage>
        <taxon>Bacteria</taxon>
        <taxon>Pseudomonadati</taxon>
        <taxon>Pseudomonadota</taxon>
        <taxon>Gammaproteobacteria</taxon>
        <taxon>Salinisphaerales</taxon>
        <taxon>Salinisphaeraceae</taxon>
        <taxon>Salinisphaera</taxon>
    </lineage>
</organism>
<name>A0A423PP26_9GAMM</name>
<evidence type="ECO:0000256" key="2">
    <source>
        <dbReference type="PIRSR" id="PIRSR640255-2"/>
    </source>
</evidence>
<dbReference type="GO" id="GO:0046872">
    <property type="term" value="F:metal ion binding"/>
    <property type="evidence" value="ECO:0007669"/>
    <property type="project" value="UniProtKB-KW"/>
</dbReference>
<evidence type="ECO:0000313" key="5">
    <source>
        <dbReference type="EMBL" id="ROO27374.1"/>
    </source>
</evidence>
<dbReference type="SMART" id="SM00892">
    <property type="entry name" value="Endonuclease_NS"/>
    <property type="match status" value="1"/>
</dbReference>
<dbReference type="SUPFAM" id="SSF54060">
    <property type="entry name" value="His-Me finger endonucleases"/>
    <property type="match status" value="1"/>
</dbReference>
<comment type="caution">
    <text evidence="5">The sequence shown here is derived from an EMBL/GenBank/DDBJ whole genome shotgun (WGS) entry which is preliminary data.</text>
</comment>
<dbReference type="InterPro" id="IPR044925">
    <property type="entry name" value="His-Me_finger_sf"/>
</dbReference>
<feature type="active site" description="Proton acceptor" evidence="1">
    <location>
        <position position="100"/>
    </location>
</feature>
<dbReference type="PANTHER" id="PTHR13966">
    <property type="entry name" value="ENDONUCLEASE RELATED"/>
    <property type="match status" value="1"/>
</dbReference>
<keyword evidence="5" id="KW-0378">Hydrolase</keyword>
<feature type="domain" description="DNA/RNA non-specific endonuclease/pyrophosphatase/phosphodiesterase" evidence="4">
    <location>
        <begin position="40"/>
        <end position="229"/>
    </location>
</feature>
<dbReference type="InterPro" id="IPR040255">
    <property type="entry name" value="Non-specific_endonuclease"/>
</dbReference>
<gene>
    <name evidence="5" type="ORF">SAOR_08480</name>
</gene>
<dbReference type="EMBL" id="AYKH01000013">
    <property type="protein sequence ID" value="ROO27374.1"/>
    <property type="molecule type" value="Genomic_DNA"/>
</dbReference>
<dbReference type="PANTHER" id="PTHR13966:SF5">
    <property type="entry name" value="ENDONUCLEASE G, MITOCHONDRIAL"/>
    <property type="match status" value="1"/>
</dbReference>
<dbReference type="Gene3D" id="3.40.570.10">
    <property type="entry name" value="Extracellular Endonuclease, subunit A"/>
    <property type="match status" value="1"/>
</dbReference>
<dbReference type="SMART" id="SM00477">
    <property type="entry name" value="NUC"/>
    <property type="match status" value="1"/>
</dbReference>
<dbReference type="GO" id="GO:0003676">
    <property type="term" value="F:nucleic acid binding"/>
    <property type="evidence" value="ECO:0007669"/>
    <property type="project" value="InterPro"/>
</dbReference>
<dbReference type="GO" id="GO:0004519">
    <property type="term" value="F:endonuclease activity"/>
    <property type="evidence" value="ECO:0007669"/>
    <property type="project" value="UniProtKB-KW"/>
</dbReference>
<dbReference type="AlphaFoldDB" id="A0A423PP26"/>